<evidence type="ECO:0000256" key="7">
    <source>
        <dbReference type="ARBA" id="ARBA00022801"/>
    </source>
</evidence>
<evidence type="ECO:0000256" key="5">
    <source>
        <dbReference type="ARBA" id="ARBA00022670"/>
    </source>
</evidence>
<gene>
    <name evidence="12" type="ORF">QE152_g10641</name>
</gene>
<keyword evidence="5" id="KW-0645">Protease</keyword>
<dbReference type="InterPro" id="IPR014782">
    <property type="entry name" value="Peptidase_M1_dom"/>
</dbReference>
<feature type="domain" description="Peptidase M1 membrane alanine aminopeptidase" evidence="11">
    <location>
        <begin position="43"/>
        <end position="127"/>
    </location>
</feature>
<keyword evidence="10" id="KW-0449">Lipoprotein</keyword>
<dbReference type="GO" id="GO:0008270">
    <property type="term" value="F:zinc ion binding"/>
    <property type="evidence" value="ECO:0007669"/>
    <property type="project" value="InterPro"/>
</dbReference>
<keyword evidence="13" id="KW-1185">Reference proteome</keyword>
<evidence type="ECO:0000256" key="3">
    <source>
        <dbReference type="ARBA" id="ARBA00010136"/>
    </source>
</evidence>
<evidence type="ECO:0000313" key="12">
    <source>
        <dbReference type="EMBL" id="KAK9737516.1"/>
    </source>
</evidence>
<dbReference type="GO" id="GO:0098552">
    <property type="term" value="C:side of membrane"/>
    <property type="evidence" value="ECO:0007669"/>
    <property type="project" value="UniProtKB-KW"/>
</dbReference>
<organism evidence="12 13">
    <name type="scientific">Popillia japonica</name>
    <name type="common">Japanese beetle</name>
    <dbReference type="NCBI Taxonomy" id="7064"/>
    <lineage>
        <taxon>Eukaryota</taxon>
        <taxon>Metazoa</taxon>
        <taxon>Ecdysozoa</taxon>
        <taxon>Arthropoda</taxon>
        <taxon>Hexapoda</taxon>
        <taxon>Insecta</taxon>
        <taxon>Pterygota</taxon>
        <taxon>Neoptera</taxon>
        <taxon>Endopterygota</taxon>
        <taxon>Coleoptera</taxon>
        <taxon>Polyphaga</taxon>
        <taxon>Scarabaeiformia</taxon>
        <taxon>Scarabaeidae</taxon>
        <taxon>Rutelinae</taxon>
        <taxon>Popillia</taxon>
    </lineage>
</organism>
<evidence type="ECO:0000259" key="11">
    <source>
        <dbReference type="Pfam" id="PF01433"/>
    </source>
</evidence>
<keyword evidence="4" id="KW-0336">GPI-anchor</keyword>
<comment type="cofactor">
    <cofactor evidence="1">
        <name>Zn(2+)</name>
        <dbReference type="ChEBI" id="CHEBI:29105"/>
    </cofactor>
</comment>
<reference evidence="12 13" key="1">
    <citation type="journal article" date="2024" name="BMC Genomics">
        <title>De novo assembly and annotation of Popillia japonica's genome with initial clues to its potential as an invasive pest.</title>
        <authorList>
            <person name="Cucini C."/>
            <person name="Boschi S."/>
            <person name="Funari R."/>
            <person name="Cardaioli E."/>
            <person name="Iannotti N."/>
            <person name="Marturano G."/>
            <person name="Paoli F."/>
            <person name="Bruttini M."/>
            <person name="Carapelli A."/>
            <person name="Frati F."/>
            <person name="Nardi F."/>
        </authorList>
    </citation>
    <scope>NUCLEOTIDE SEQUENCE [LARGE SCALE GENOMIC DNA]</scope>
    <source>
        <strain evidence="12">DMR45628</strain>
    </source>
</reference>
<evidence type="ECO:0000256" key="9">
    <source>
        <dbReference type="ARBA" id="ARBA00023049"/>
    </source>
</evidence>
<comment type="caution">
    <text evidence="12">The sequence shown here is derived from an EMBL/GenBank/DDBJ whole genome shotgun (WGS) entry which is preliminary data.</text>
</comment>
<dbReference type="GO" id="GO:0043171">
    <property type="term" value="P:peptide catabolic process"/>
    <property type="evidence" value="ECO:0007669"/>
    <property type="project" value="TreeGrafter"/>
</dbReference>
<dbReference type="GO" id="GO:0005615">
    <property type="term" value="C:extracellular space"/>
    <property type="evidence" value="ECO:0007669"/>
    <property type="project" value="TreeGrafter"/>
</dbReference>
<dbReference type="GO" id="GO:0005737">
    <property type="term" value="C:cytoplasm"/>
    <property type="evidence" value="ECO:0007669"/>
    <property type="project" value="TreeGrafter"/>
</dbReference>
<dbReference type="InterPro" id="IPR027268">
    <property type="entry name" value="Peptidase_M4/M1_CTD_sf"/>
</dbReference>
<dbReference type="SUPFAM" id="SSF55486">
    <property type="entry name" value="Metalloproteases ('zincins'), catalytic domain"/>
    <property type="match status" value="1"/>
</dbReference>
<evidence type="ECO:0000256" key="1">
    <source>
        <dbReference type="ARBA" id="ARBA00001947"/>
    </source>
</evidence>
<evidence type="ECO:0000256" key="4">
    <source>
        <dbReference type="ARBA" id="ARBA00022622"/>
    </source>
</evidence>
<keyword evidence="8" id="KW-0862">Zinc</keyword>
<dbReference type="InterPro" id="IPR050344">
    <property type="entry name" value="Peptidase_M1_aminopeptidases"/>
</dbReference>
<keyword evidence="4" id="KW-0472">Membrane</keyword>
<dbReference type="Proteomes" id="UP001458880">
    <property type="component" value="Unassembled WGS sequence"/>
</dbReference>
<dbReference type="GO" id="GO:0005886">
    <property type="term" value="C:plasma membrane"/>
    <property type="evidence" value="ECO:0007669"/>
    <property type="project" value="UniProtKB-SubCell"/>
</dbReference>
<evidence type="ECO:0000256" key="8">
    <source>
        <dbReference type="ARBA" id="ARBA00022833"/>
    </source>
</evidence>
<proteinExistence type="inferred from homology"/>
<dbReference type="GO" id="GO:0042277">
    <property type="term" value="F:peptide binding"/>
    <property type="evidence" value="ECO:0007669"/>
    <property type="project" value="TreeGrafter"/>
</dbReference>
<comment type="similarity">
    <text evidence="3">Belongs to the peptidase M1 family.</text>
</comment>
<dbReference type="PANTHER" id="PTHR11533:SF301">
    <property type="entry name" value="AMINOPEPTIDASE"/>
    <property type="match status" value="1"/>
</dbReference>
<evidence type="ECO:0000313" key="13">
    <source>
        <dbReference type="Proteomes" id="UP001458880"/>
    </source>
</evidence>
<dbReference type="Pfam" id="PF01433">
    <property type="entry name" value="Peptidase_M1"/>
    <property type="match status" value="1"/>
</dbReference>
<dbReference type="PANTHER" id="PTHR11533">
    <property type="entry name" value="PROTEASE M1 ZINC METALLOPROTEASE"/>
    <property type="match status" value="1"/>
</dbReference>
<dbReference type="GO" id="GO:0006508">
    <property type="term" value="P:proteolysis"/>
    <property type="evidence" value="ECO:0007669"/>
    <property type="project" value="UniProtKB-KW"/>
</dbReference>
<dbReference type="InterPro" id="IPR001930">
    <property type="entry name" value="Peptidase_M1"/>
</dbReference>
<sequence length="140" mass="15489">MSTCLVSFVVCDFDYKADLNHRISLRPALIAKNRADNAIGVSPGILGAIADFVNVPYSLEKMDQIGIPEGYFSGGMENWGLVIYSEPYLAYGNHLADAINKQSAITMISHEFAHQWFGNLVSPLWWSPQANDCGRIYSLS</sequence>
<dbReference type="EMBL" id="JASPKY010000099">
    <property type="protein sequence ID" value="KAK9737516.1"/>
    <property type="molecule type" value="Genomic_DNA"/>
</dbReference>
<dbReference type="Gene3D" id="1.10.390.10">
    <property type="entry name" value="Neutral Protease Domain 2"/>
    <property type="match status" value="1"/>
</dbReference>
<keyword evidence="9" id="KW-0482">Metalloprotease</keyword>
<evidence type="ECO:0000256" key="10">
    <source>
        <dbReference type="ARBA" id="ARBA00023288"/>
    </source>
</evidence>
<dbReference type="AlphaFoldDB" id="A0AAW1LUE1"/>
<protein>
    <submittedName>
        <fullName evidence="12">Peptidase family M1 domain</fullName>
    </submittedName>
</protein>
<dbReference type="PRINTS" id="PR00756">
    <property type="entry name" value="ALADIPTASE"/>
</dbReference>
<evidence type="ECO:0000256" key="6">
    <source>
        <dbReference type="ARBA" id="ARBA00022723"/>
    </source>
</evidence>
<keyword evidence="7" id="KW-0378">Hydrolase</keyword>
<dbReference type="GO" id="GO:0070006">
    <property type="term" value="F:metalloaminopeptidase activity"/>
    <property type="evidence" value="ECO:0007669"/>
    <property type="project" value="TreeGrafter"/>
</dbReference>
<keyword evidence="4" id="KW-0325">Glycoprotein</keyword>
<name>A0AAW1LUE1_POPJA</name>
<keyword evidence="6" id="KW-0479">Metal-binding</keyword>
<comment type="subcellular location">
    <subcellularLocation>
        <location evidence="2">Cell membrane</location>
        <topology evidence="2">Lipid-anchor</topology>
        <topology evidence="2">GPI-anchor</topology>
    </subcellularLocation>
</comment>
<accession>A0AAW1LUE1</accession>
<evidence type="ECO:0000256" key="2">
    <source>
        <dbReference type="ARBA" id="ARBA00004609"/>
    </source>
</evidence>